<dbReference type="InterPro" id="IPR029787">
    <property type="entry name" value="Nucleotide_cyclase"/>
</dbReference>
<comment type="catalytic activity">
    <reaction evidence="2">
        <text>2 GTP = 3',3'-c-di-GMP + 2 diphosphate</text>
        <dbReference type="Rhea" id="RHEA:24898"/>
        <dbReference type="ChEBI" id="CHEBI:33019"/>
        <dbReference type="ChEBI" id="CHEBI:37565"/>
        <dbReference type="ChEBI" id="CHEBI:58805"/>
        <dbReference type="EC" id="2.7.7.65"/>
    </reaction>
</comment>
<dbReference type="EMBL" id="CP026538">
    <property type="protein sequence ID" value="QAZ65881.1"/>
    <property type="molecule type" value="Genomic_DNA"/>
</dbReference>
<keyword evidence="7" id="KW-1185">Reference proteome</keyword>
<evidence type="ECO:0000256" key="2">
    <source>
        <dbReference type="ARBA" id="ARBA00034247"/>
    </source>
</evidence>
<dbReference type="InterPro" id="IPR000160">
    <property type="entry name" value="GGDEF_dom"/>
</dbReference>
<dbReference type="GO" id="GO:0043709">
    <property type="term" value="P:cell adhesion involved in single-species biofilm formation"/>
    <property type="evidence" value="ECO:0007669"/>
    <property type="project" value="TreeGrafter"/>
</dbReference>
<dbReference type="GO" id="GO:0000160">
    <property type="term" value="P:phosphorelay signal transduction system"/>
    <property type="evidence" value="ECO:0007669"/>
    <property type="project" value="InterPro"/>
</dbReference>
<reference evidence="6 7" key="1">
    <citation type="submission" date="2018-02" db="EMBL/GenBank/DDBJ databases">
        <title>Genome sequence of Desulfovibrio carbinolicus DSM 3852.</title>
        <authorList>
            <person name="Wilbanks E."/>
            <person name="Skennerton C.T."/>
            <person name="Orphan V.J."/>
        </authorList>
    </citation>
    <scope>NUCLEOTIDE SEQUENCE [LARGE SCALE GENOMIC DNA]</scope>
    <source>
        <strain evidence="6 7">DSM 3852</strain>
    </source>
</reference>
<dbReference type="KEGG" id="dcb:C3Y92_00950"/>
<dbReference type="CDD" id="cd01949">
    <property type="entry name" value="GGDEF"/>
    <property type="match status" value="1"/>
</dbReference>
<evidence type="ECO:0000313" key="7">
    <source>
        <dbReference type="Proteomes" id="UP000293296"/>
    </source>
</evidence>
<comment type="caution">
    <text evidence="3">Lacks conserved residue(s) required for the propagation of feature annotation.</text>
</comment>
<evidence type="ECO:0000256" key="1">
    <source>
        <dbReference type="ARBA" id="ARBA00012528"/>
    </source>
</evidence>
<feature type="domain" description="Response regulatory" evidence="4">
    <location>
        <begin position="16"/>
        <end position="129"/>
    </location>
</feature>
<organism evidence="6 7">
    <name type="scientific">Solidesulfovibrio carbinolicus</name>
    <dbReference type="NCBI Taxonomy" id="296842"/>
    <lineage>
        <taxon>Bacteria</taxon>
        <taxon>Pseudomonadati</taxon>
        <taxon>Thermodesulfobacteriota</taxon>
        <taxon>Desulfovibrionia</taxon>
        <taxon>Desulfovibrionales</taxon>
        <taxon>Desulfovibrionaceae</taxon>
        <taxon>Solidesulfovibrio</taxon>
    </lineage>
</organism>
<dbReference type="PROSITE" id="PS50887">
    <property type="entry name" value="GGDEF"/>
    <property type="match status" value="1"/>
</dbReference>
<dbReference type="SUPFAM" id="SSF52172">
    <property type="entry name" value="CheY-like"/>
    <property type="match status" value="1"/>
</dbReference>
<dbReference type="RefSeq" id="WP_129348623.1">
    <property type="nucleotide sequence ID" value="NZ_CP026538.1"/>
</dbReference>
<dbReference type="GO" id="GO:0005886">
    <property type="term" value="C:plasma membrane"/>
    <property type="evidence" value="ECO:0007669"/>
    <property type="project" value="TreeGrafter"/>
</dbReference>
<dbReference type="GO" id="GO:0052621">
    <property type="term" value="F:diguanylate cyclase activity"/>
    <property type="evidence" value="ECO:0007669"/>
    <property type="project" value="UniProtKB-EC"/>
</dbReference>
<dbReference type="PANTHER" id="PTHR45138">
    <property type="entry name" value="REGULATORY COMPONENTS OF SENSORY TRANSDUCTION SYSTEM"/>
    <property type="match status" value="1"/>
</dbReference>
<dbReference type="GO" id="GO:1902201">
    <property type="term" value="P:negative regulation of bacterial-type flagellum-dependent cell motility"/>
    <property type="evidence" value="ECO:0007669"/>
    <property type="project" value="TreeGrafter"/>
</dbReference>
<proteinExistence type="predicted"/>
<dbReference type="OrthoDB" id="9812260at2"/>
<dbReference type="PANTHER" id="PTHR45138:SF9">
    <property type="entry name" value="DIGUANYLATE CYCLASE DGCM-RELATED"/>
    <property type="match status" value="1"/>
</dbReference>
<dbReference type="InterPro" id="IPR043128">
    <property type="entry name" value="Rev_trsase/Diguanyl_cyclase"/>
</dbReference>
<dbReference type="SMART" id="SM00267">
    <property type="entry name" value="GGDEF"/>
    <property type="match status" value="1"/>
</dbReference>
<dbReference type="PROSITE" id="PS50110">
    <property type="entry name" value="RESPONSE_REGULATORY"/>
    <property type="match status" value="1"/>
</dbReference>
<dbReference type="InterPro" id="IPR011006">
    <property type="entry name" value="CheY-like_superfamily"/>
</dbReference>
<dbReference type="Proteomes" id="UP000293296">
    <property type="component" value="Chromosome"/>
</dbReference>
<gene>
    <name evidence="6" type="ORF">C3Y92_00950</name>
</gene>
<evidence type="ECO:0000313" key="6">
    <source>
        <dbReference type="EMBL" id="QAZ65881.1"/>
    </source>
</evidence>
<protein>
    <recommendedName>
        <fullName evidence="1">diguanylate cyclase</fullName>
        <ecNumber evidence="1">2.7.7.65</ecNumber>
    </recommendedName>
</protein>
<dbReference type="InterPro" id="IPR050469">
    <property type="entry name" value="Diguanylate_Cyclase"/>
</dbReference>
<dbReference type="AlphaFoldDB" id="A0A4P6HFF3"/>
<dbReference type="EC" id="2.7.7.65" evidence="1"/>
<dbReference type="Gene3D" id="3.30.70.270">
    <property type="match status" value="1"/>
</dbReference>
<evidence type="ECO:0000259" key="4">
    <source>
        <dbReference type="PROSITE" id="PS50110"/>
    </source>
</evidence>
<evidence type="ECO:0000259" key="5">
    <source>
        <dbReference type="PROSITE" id="PS50887"/>
    </source>
</evidence>
<dbReference type="NCBIfam" id="TIGR00254">
    <property type="entry name" value="GGDEF"/>
    <property type="match status" value="1"/>
</dbReference>
<feature type="domain" description="GGDEF" evidence="5">
    <location>
        <begin position="299"/>
        <end position="428"/>
    </location>
</feature>
<dbReference type="Gene3D" id="3.40.50.2300">
    <property type="match status" value="1"/>
</dbReference>
<accession>A0A4P6HFF3</accession>
<dbReference type="InterPro" id="IPR001789">
    <property type="entry name" value="Sig_transdc_resp-reg_receiver"/>
</dbReference>
<name>A0A4P6HFF3_9BACT</name>
<evidence type="ECO:0000256" key="3">
    <source>
        <dbReference type="PROSITE-ProRule" id="PRU00169"/>
    </source>
</evidence>
<dbReference type="Pfam" id="PF00990">
    <property type="entry name" value="GGDEF"/>
    <property type="match status" value="1"/>
</dbReference>
<sequence length="434" mass="46063">MPHHPSPPSAPSRRLTALVAEADPAVAALLAEALGPRSALVTARTLAEAKAALALGRPDLAVVSARLPDGPTAPLLASLVGGESPPSVFLAGTPGDIAAVLAAVALPGLRLLPLPLSPGLAEAALDEAAADIAARRHAEDGWRLAKRLLDEIPHLSAIFAGGELLGLNRAFLRFLGVGSLGEFKAKGTPLERFLAEPPAEGLAAWAGRLPDDALDRDHRLHLVHPDRPDAAPHVFQAAVSRLPGRSRCLLMLADVTELELERRELLDLANRDPLTRTLNRRKLGDVLEAETARAARYATPFSLALLDIDHFKHINDSHGHDAGDAVLVELARRLTASLRQVDRLARFGGEEFVVAAPGIDLAGAAELAERLRRAVADEPFAGVGRVTASFGLAAWRPGDSPEDLLKRADAALYRAKDGGRNRVEREAPPQTEVR</sequence>
<dbReference type="SUPFAM" id="SSF55073">
    <property type="entry name" value="Nucleotide cyclase"/>
    <property type="match status" value="1"/>
</dbReference>
<dbReference type="FunFam" id="3.30.70.270:FF:000001">
    <property type="entry name" value="Diguanylate cyclase domain protein"/>
    <property type="match status" value="1"/>
</dbReference>